<sequence length="94" mass="10529">MPAGSWHYRGVLLISEGGAAFSSQAPPTRESTRSPAGVIRVCRTASADEFRQRRGLNAQQRAGRRRQHMGGFKTQRTVMHRCLRSRATPRTPPR</sequence>
<organism evidence="2 3">
    <name type="scientific">Petropleomorpha daqingensis</name>
    <dbReference type="NCBI Taxonomy" id="2026353"/>
    <lineage>
        <taxon>Bacteria</taxon>
        <taxon>Bacillati</taxon>
        <taxon>Actinomycetota</taxon>
        <taxon>Actinomycetes</taxon>
        <taxon>Geodermatophilales</taxon>
        <taxon>Geodermatophilaceae</taxon>
        <taxon>Petropleomorpha</taxon>
    </lineage>
</organism>
<feature type="region of interest" description="Disordered" evidence="1">
    <location>
        <begin position="56"/>
        <end position="75"/>
    </location>
</feature>
<comment type="caution">
    <text evidence="2">The sequence shown here is derived from an EMBL/GenBank/DDBJ whole genome shotgun (WGS) entry which is preliminary data.</text>
</comment>
<dbReference type="AlphaFoldDB" id="A0A853C8I4"/>
<gene>
    <name evidence="2" type="ORF">GGQ55_000162</name>
</gene>
<evidence type="ECO:0000313" key="3">
    <source>
        <dbReference type="Proteomes" id="UP000541969"/>
    </source>
</evidence>
<evidence type="ECO:0000256" key="1">
    <source>
        <dbReference type="SAM" id="MobiDB-lite"/>
    </source>
</evidence>
<keyword evidence="3" id="KW-1185">Reference proteome</keyword>
<dbReference type="EMBL" id="JACBZT010000001">
    <property type="protein sequence ID" value="NYJ03884.1"/>
    <property type="molecule type" value="Genomic_DNA"/>
</dbReference>
<dbReference type="Proteomes" id="UP000541969">
    <property type="component" value="Unassembled WGS sequence"/>
</dbReference>
<name>A0A853C8I4_9ACTN</name>
<reference evidence="2 3" key="1">
    <citation type="submission" date="2020-07" db="EMBL/GenBank/DDBJ databases">
        <title>Sequencing the genomes of 1000 actinobacteria strains.</title>
        <authorList>
            <person name="Klenk H.-P."/>
        </authorList>
    </citation>
    <scope>NUCLEOTIDE SEQUENCE [LARGE SCALE GENOMIC DNA]</scope>
    <source>
        <strain evidence="2 3">DSM 104001</strain>
    </source>
</reference>
<evidence type="ECO:0000313" key="2">
    <source>
        <dbReference type="EMBL" id="NYJ03884.1"/>
    </source>
</evidence>
<proteinExistence type="predicted"/>
<protein>
    <submittedName>
        <fullName evidence="2">Uncharacterized protein</fullName>
    </submittedName>
</protein>
<accession>A0A853C8I4</accession>